<sequence length="42" mass="5023">MSISKFTAYINVRAFLFKSNAYCVWRYVAEYPISLESMFFNN</sequence>
<organism evidence="1">
    <name type="scientific">Vibrio parahaemolyticus</name>
    <dbReference type="NCBI Taxonomy" id="670"/>
    <lineage>
        <taxon>Bacteria</taxon>
        <taxon>Pseudomonadati</taxon>
        <taxon>Pseudomonadota</taxon>
        <taxon>Gammaproteobacteria</taxon>
        <taxon>Vibrionales</taxon>
        <taxon>Vibrionaceae</taxon>
        <taxon>Vibrio</taxon>
    </lineage>
</organism>
<name>A0A5Q5AWS7_VIBPH</name>
<protein>
    <submittedName>
        <fullName evidence="1">WfeV</fullName>
    </submittedName>
</protein>
<dbReference type="AlphaFoldDB" id="A0A5Q5AWS7"/>
<accession>A0A5Q5AWS7</accession>
<proteinExistence type="predicted"/>
<evidence type="ECO:0000313" key="1">
    <source>
        <dbReference type="EMBL" id="QEQ70633.1"/>
    </source>
</evidence>
<reference evidence="1" key="1">
    <citation type="journal article" date="2019" name="Int. J. Food Microbiol.">
        <title>Developing a novel molecular serotyping system based on capsular polysaccharide synthesis gene clusters of Vibrio parahaemolyticus.</title>
        <authorList>
            <person name="Pang Y."/>
            <person name="Guo X."/>
            <person name="Tian X."/>
            <person name="Liu F."/>
            <person name="Wang L."/>
            <person name="Wu J."/>
            <person name="Zhang S."/>
            <person name="Li S."/>
            <person name="Liu B."/>
        </authorList>
    </citation>
    <scope>NUCLEOTIDE SEQUENCE</scope>
    <source>
        <strain evidence="1">G2932</strain>
    </source>
</reference>
<dbReference type="EMBL" id="MK455078">
    <property type="protein sequence ID" value="QEQ70633.1"/>
    <property type="molecule type" value="Genomic_DNA"/>
</dbReference>